<organism evidence="2 3">
    <name type="scientific">Nocardioides acrostichi</name>
    <dbReference type="NCBI Taxonomy" id="2784339"/>
    <lineage>
        <taxon>Bacteria</taxon>
        <taxon>Bacillati</taxon>
        <taxon>Actinomycetota</taxon>
        <taxon>Actinomycetes</taxon>
        <taxon>Propionibacteriales</taxon>
        <taxon>Nocardioidaceae</taxon>
        <taxon>Nocardioides</taxon>
    </lineage>
</organism>
<keyword evidence="3" id="KW-1185">Reference proteome</keyword>
<dbReference type="RefSeq" id="WP_194501884.1">
    <property type="nucleotide sequence ID" value="NZ_JADIVZ010000001.1"/>
</dbReference>
<dbReference type="EMBL" id="JADIVZ010000001">
    <property type="protein sequence ID" value="MBF4160693.1"/>
    <property type="molecule type" value="Genomic_DNA"/>
</dbReference>
<feature type="region of interest" description="Disordered" evidence="1">
    <location>
        <begin position="1"/>
        <end position="23"/>
    </location>
</feature>
<reference evidence="2" key="1">
    <citation type="submission" date="2020-11" db="EMBL/GenBank/DDBJ databases">
        <title>Nocardioides sp. CBS4Y-1, whole genome shotgun sequence.</title>
        <authorList>
            <person name="Tuo L."/>
        </authorList>
    </citation>
    <scope>NUCLEOTIDE SEQUENCE</scope>
    <source>
        <strain evidence="2">CBS4Y-1</strain>
    </source>
</reference>
<name>A0A930UTS9_9ACTN</name>
<gene>
    <name evidence="2" type="ORF">ISG29_03265</name>
</gene>
<evidence type="ECO:0000313" key="2">
    <source>
        <dbReference type="EMBL" id="MBF4160693.1"/>
    </source>
</evidence>
<protein>
    <submittedName>
        <fullName evidence="2">Uncharacterized protein</fullName>
    </submittedName>
</protein>
<proteinExistence type="predicted"/>
<evidence type="ECO:0000313" key="3">
    <source>
        <dbReference type="Proteomes" id="UP000656804"/>
    </source>
</evidence>
<comment type="caution">
    <text evidence="2">The sequence shown here is derived from an EMBL/GenBank/DDBJ whole genome shotgun (WGS) entry which is preliminary data.</text>
</comment>
<sequence>MTPNTETHARAHLDARLTDAAQRRRDHELVRAQRFHRKAERTAQRARLALARAL</sequence>
<accession>A0A930UTS9</accession>
<dbReference type="AlphaFoldDB" id="A0A930UTS9"/>
<dbReference type="Proteomes" id="UP000656804">
    <property type="component" value="Unassembled WGS sequence"/>
</dbReference>
<feature type="compositionally biased region" description="Basic and acidic residues" evidence="1">
    <location>
        <begin position="7"/>
        <end position="23"/>
    </location>
</feature>
<evidence type="ECO:0000256" key="1">
    <source>
        <dbReference type="SAM" id="MobiDB-lite"/>
    </source>
</evidence>